<evidence type="ECO:0000259" key="12">
    <source>
        <dbReference type="Pfam" id="PF04963"/>
    </source>
</evidence>
<reference evidence="14" key="1">
    <citation type="submission" date="2017-05" db="EMBL/GenBank/DDBJ databases">
        <authorList>
            <person name="Rodrigo-Torres L."/>
            <person name="Arahal R. D."/>
            <person name="Lucena T."/>
        </authorList>
    </citation>
    <scope>NUCLEOTIDE SEQUENCE [LARGE SCALE GENOMIC DNA]</scope>
    <source>
        <strain evidence="14">CECT 8621</strain>
    </source>
</reference>
<dbReference type="RefSeq" id="WP_093968288.1">
    <property type="nucleotide sequence ID" value="NZ_FXYE01000002.1"/>
</dbReference>
<dbReference type="Gene3D" id="1.10.10.60">
    <property type="entry name" value="Homeodomain-like"/>
    <property type="match status" value="1"/>
</dbReference>
<gene>
    <name evidence="13" type="primary">rpoN1</name>
    <name evidence="13" type="ORF">COL8621_03259</name>
</gene>
<dbReference type="InterPro" id="IPR007634">
    <property type="entry name" value="RNA_pol_sigma_54_DNA-bd"/>
</dbReference>
<evidence type="ECO:0000313" key="14">
    <source>
        <dbReference type="Proteomes" id="UP000202922"/>
    </source>
</evidence>
<dbReference type="Pfam" id="PF04552">
    <property type="entry name" value="Sigma54_DBD"/>
    <property type="match status" value="1"/>
</dbReference>
<keyword evidence="5 9" id="KW-0805">Transcription regulation</keyword>
<dbReference type="NCBIfam" id="TIGR02395">
    <property type="entry name" value="rpoN_sigma"/>
    <property type="match status" value="1"/>
</dbReference>
<dbReference type="InterPro" id="IPR038709">
    <property type="entry name" value="RpoN_core-bd_sf"/>
</dbReference>
<keyword evidence="7 9" id="KW-0238">DNA-binding</keyword>
<dbReference type="OrthoDB" id="9814402at2"/>
<dbReference type="GO" id="GO:0001216">
    <property type="term" value="F:DNA-binding transcription activator activity"/>
    <property type="evidence" value="ECO:0007669"/>
    <property type="project" value="InterPro"/>
</dbReference>
<evidence type="ECO:0000256" key="3">
    <source>
        <dbReference type="ARBA" id="ARBA00022679"/>
    </source>
</evidence>
<proteinExistence type="inferred from homology"/>
<sequence>MALNQRLQPRQTQRIALTPALRHGLQILQTPIIELHAEIARLAAENPLILVEDAQPVSFRGGMEGAEDFVAEQETLAQNLRHQLSLMQLERPTMLLAQFLTGDLTDDGYLDSTAEELSQNLGLPLDHVAASIRALQACEPVGVGARNLAECLQLQLIDKGVSGDVARLACQHLDILVEGNWKKAEKLIGLPQAELEKLTDLIRTLNPRPARQVAEPTRHIMPEVLVEEDGQGGFRVDINQSVMPAVRLDAELLARLDAKDELLRAHRAPAEALVNGLAFRAQTLRQVATALVARQQKFFTFGPDHMEPLTRAALAEALNLHPSTVGRALTDKALTFNGVVYPLSDFLTSSVGNADGKRVSAYVVQRKIRRLIEQEDADSTLSDDEITTILKREGVDIARRTVAKYRGCMNVPSSFERSRRKVARRTRPEAPGGEPPDQP</sequence>
<dbReference type="PROSITE" id="PS50044">
    <property type="entry name" value="SIGMA54_3"/>
    <property type="match status" value="1"/>
</dbReference>
<comment type="similarity">
    <text evidence="1 9">Belongs to the sigma-54 factor family.</text>
</comment>
<evidence type="ECO:0000256" key="1">
    <source>
        <dbReference type="ARBA" id="ARBA00008798"/>
    </source>
</evidence>
<dbReference type="InterPro" id="IPR007046">
    <property type="entry name" value="RNA_pol_sigma_54_core-bd"/>
</dbReference>
<keyword evidence="4 9" id="KW-0548">Nucleotidyltransferase</keyword>
<dbReference type="PIRSF" id="PIRSF000774">
    <property type="entry name" value="RpoN"/>
    <property type="match status" value="1"/>
</dbReference>
<dbReference type="AlphaFoldDB" id="A0A238KVL6"/>
<organism evidence="13 14">
    <name type="scientific">Actibacterium lipolyticum</name>
    <dbReference type="NCBI Taxonomy" id="1524263"/>
    <lineage>
        <taxon>Bacteria</taxon>
        <taxon>Pseudomonadati</taxon>
        <taxon>Pseudomonadota</taxon>
        <taxon>Alphaproteobacteria</taxon>
        <taxon>Rhodobacterales</taxon>
        <taxon>Roseobacteraceae</taxon>
        <taxon>Actibacterium</taxon>
    </lineage>
</organism>
<dbReference type="GO" id="GO:0016987">
    <property type="term" value="F:sigma factor activity"/>
    <property type="evidence" value="ECO:0007669"/>
    <property type="project" value="UniProtKB-KW"/>
</dbReference>
<dbReference type="PRINTS" id="PR00045">
    <property type="entry name" value="SIGMA54FCT"/>
</dbReference>
<keyword evidence="8 9" id="KW-0804">Transcription</keyword>
<evidence type="ECO:0000256" key="10">
    <source>
        <dbReference type="SAM" id="MobiDB-lite"/>
    </source>
</evidence>
<name>A0A238KVL6_9RHOB</name>
<dbReference type="GO" id="GO:0000428">
    <property type="term" value="C:DNA-directed RNA polymerase complex"/>
    <property type="evidence" value="ECO:0007669"/>
    <property type="project" value="UniProtKB-KW"/>
</dbReference>
<keyword evidence="6 9" id="KW-0731">Sigma factor</keyword>
<feature type="domain" description="RNA polymerase sigma factor 54 DNA-binding" evidence="11">
    <location>
        <begin position="263"/>
        <end position="418"/>
    </location>
</feature>
<dbReference type="Pfam" id="PF04963">
    <property type="entry name" value="Sigma54_CBD"/>
    <property type="match status" value="1"/>
</dbReference>
<evidence type="ECO:0000259" key="11">
    <source>
        <dbReference type="Pfam" id="PF04552"/>
    </source>
</evidence>
<evidence type="ECO:0000256" key="8">
    <source>
        <dbReference type="ARBA" id="ARBA00023163"/>
    </source>
</evidence>
<dbReference type="GO" id="GO:0003677">
    <property type="term" value="F:DNA binding"/>
    <property type="evidence" value="ECO:0007669"/>
    <property type="project" value="UniProtKB-KW"/>
</dbReference>
<comment type="function">
    <text evidence="9">Sigma factors are initiation factors that promote the attachment of RNA polymerase to specific initiation sites and are then released.</text>
</comment>
<dbReference type="EMBL" id="FXYE01000002">
    <property type="protein sequence ID" value="SMX46819.1"/>
    <property type="molecule type" value="Genomic_DNA"/>
</dbReference>
<feature type="domain" description="RNA polymerase sigma factor 54 core-binding" evidence="12">
    <location>
        <begin position="67"/>
        <end position="250"/>
    </location>
</feature>
<protein>
    <recommendedName>
        <fullName evidence="9">RNA polymerase sigma-54 factor</fullName>
    </recommendedName>
</protein>
<evidence type="ECO:0000256" key="6">
    <source>
        <dbReference type="ARBA" id="ARBA00023082"/>
    </source>
</evidence>
<dbReference type="GO" id="GO:0006352">
    <property type="term" value="P:DNA-templated transcription initiation"/>
    <property type="evidence" value="ECO:0007669"/>
    <property type="project" value="InterPro"/>
</dbReference>
<dbReference type="InterPro" id="IPR000394">
    <property type="entry name" value="RNA_pol_sigma_54"/>
</dbReference>
<dbReference type="GO" id="GO:0016779">
    <property type="term" value="F:nucleotidyltransferase activity"/>
    <property type="evidence" value="ECO:0007669"/>
    <property type="project" value="UniProtKB-KW"/>
</dbReference>
<evidence type="ECO:0000256" key="9">
    <source>
        <dbReference type="PIRNR" id="PIRNR000774"/>
    </source>
</evidence>
<keyword evidence="14" id="KW-1185">Reference proteome</keyword>
<evidence type="ECO:0000256" key="5">
    <source>
        <dbReference type="ARBA" id="ARBA00023015"/>
    </source>
</evidence>
<dbReference type="Gene3D" id="1.10.10.1330">
    <property type="entry name" value="RNA polymerase sigma-54 factor, core-binding domain"/>
    <property type="match status" value="1"/>
</dbReference>
<feature type="region of interest" description="Disordered" evidence="10">
    <location>
        <begin position="415"/>
        <end position="439"/>
    </location>
</feature>
<dbReference type="PANTHER" id="PTHR32248">
    <property type="entry name" value="RNA POLYMERASE SIGMA-54 FACTOR"/>
    <property type="match status" value="1"/>
</dbReference>
<dbReference type="Pfam" id="PF00309">
    <property type="entry name" value="Sigma54_AID"/>
    <property type="match status" value="1"/>
</dbReference>
<evidence type="ECO:0000256" key="4">
    <source>
        <dbReference type="ARBA" id="ARBA00022695"/>
    </source>
</evidence>
<dbReference type="Proteomes" id="UP000202922">
    <property type="component" value="Unassembled WGS sequence"/>
</dbReference>
<dbReference type="PANTHER" id="PTHR32248:SF4">
    <property type="entry name" value="RNA POLYMERASE SIGMA-54 FACTOR"/>
    <property type="match status" value="1"/>
</dbReference>
<dbReference type="PROSITE" id="PS00718">
    <property type="entry name" value="SIGMA54_2"/>
    <property type="match status" value="1"/>
</dbReference>
<keyword evidence="2 9" id="KW-0240">DNA-directed RNA polymerase</keyword>
<keyword evidence="3 9" id="KW-0808">Transferase</keyword>
<evidence type="ECO:0000256" key="7">
    <source>
        <dbReference type="ARBA" id="ARBA00023125"/>
    </source>
</evidence>
<evidence type="ECO:0000313" key="13">
    <source>
        <dbReference type="EMBL" id="SMX46819.1"/>
    </source>
</evidence>
<accession>A0A238KVL6</accession>
<evidence type="ECO:0000256" key="2">
    <source>
        <dbReference type="ARBA" id="ARBA00022478"/>
    </source>
</evidence>